<dbReference type="Proteomes" id="UP000292459">
    <property type="component" value="Unassembled WGS sequence"/>
</dbReference>
<evidence type="ECO:0000313" key="3">
    <source>
        <dbReference type="Proteomes" id="UP000292459"/>
    </source>
</evidence>
<evidence type="ECO:0000313" key="2">
    <source>
        <dbReference type="EMBL" id="RZM79496.1"/>
    </source>
</evidence>
<feature type="domain" description="GAF" evidence="1">
    <location>
        <begin position="11"/>
        <end position="148"/>
    </location>
</feature>
<dbReference type="OrthoDB" id="458885at2"/>
<dbReference type="AlphaFoldDB" id="A0A4V2E2R7"/>
<gene>
    <name evidence="2" type="ORF">DYY88_12260</name>
</gene>
<dbReference type="EMBL" id="QVFV01000002">
    <property type="protein sequence ID" value="RZM79496.1"/>
    <property type="molecule type" value="Genomic_DNA"/>
</dbReference>
<dbReference type="InterPro" id="IPR029016">
    <property type="entry name" value="GAF-like_dom_sf"/>
</dbReference>
<dbReference type="Gene3D" id="3.30.450.40">
    <property type="match status" value="1"/>
</dbReference>
<dbReference type="SMART" id="SM00065">
    <property type="entry name" value="GAF"/>
    <property type="match status" value="1"/>
</dbReference>
<dbReference type="InterPro" id="IPR003018">
    <property type="entry name" value="GAF"/>
</dbReference>
<organism evidence="2 3">
    <name type="scientific">Leptolyngbya iicbica LK</name>
    <dbReference type="NCBI Taxonomy" id="2294035"/>
    <lineage>
        <taxon>Bacteria</taxon>
        <taxon>Bacillati</taxon>
        <taxon>Cyanobacteriota</taxon>
        <taxon>Cyanophyceae</taxon>
        <taxon>Leptolyngbyales</taxon>
        <taxon>Leptolyngbyaceae</taxon>
        <taxon>Leptolyngbya group</taxon>
        <taxon>Leptolyngbya</taxon>
        <taxon>Leptolyngbya iicbica</taxon>
    </lineage>
</organism>
<reference evidence="2 3" key="1">
    <citation type="submission" date="2018-11" db="EMBL/GenBank/DDBJ databases">
        <title>Whole genome sequencing of an environmental sample.</title>
        <authorList>
            <person name="Sarangi A.N."/>
            <person name="Singh D."/>
            <person name="Tripathy S."/>
        </authorList>
    </citation>
    <scope>NUCLEOTIDE SEQUENCE [LARGE SCALE GENOMIC DNA]</scope>
    <source>
        <strain evidence="2 3">Lakshadweep</strain>
    </source>
</reference>
<evidence type="ECO:0000259" key="1">
    <source>
        <dbReference type="SMART" id="SM00065"/>
    </source>
</evidence>
<proteinExistence type="predicted"/>
<dbReference type="SUPFAM" id="SSF55781">
    <property type="entry name" value="GAF domain-like"/>
    <property type="match status" value="1"/>
</dbReference>
<dbReference type="Pfam" id="PF01590">
    <property type="entry name" value="GAF"/>
    <property type="match status" value="1"/>
</dbReference>
<name>A0A4V2E2R7_9CYAN</name>
<keyword evidence="3" id="KW-1185">Reference proteome</keyword>
<accession>A0A4V2E2R7</accession>
<protein>
    <submittedName>
        <fullName evidence="2">GAF domain-containing protein</fullName>
    </submittedName>
</protein>
<sequence>MGRHFDGPLEDTVMPLTAIAKEMQQLLNAETAVVAIAEDTGQTIFYAAAVGKHAAFIAGKRSATHHSGLCGAVLASGKAALVCHPQTDVRIRQDLAEQLGITTALAVPVTDNGILVGALMALNRLDGQPFTQAEEQALMSYAETVKFE</sequence>
<comment type="caution">
    <text evidence="2">The sequence shown here is derived from an EMBL/GenBank/DDBJ whole genome shotgun (WGS) entry which is preliminary data.</text>
</comment>